<dbReference type="GO" id="GO:0043041">
    <property type="term" value="P:amino acid activation for nonribosomal peptide biosynthetic process"/>
    <property type="evidence" value="ECO:0007669"/>
    <property type="project" value="TreeGrafter"/>
</dbReference>
<dbReference type="FunFam" id="3.40.50.980:FF:000001">
    <property type="entry name" value="Non-ribosomal peptide synthetase"/>
    <property type="match status" value="1"/>
</dbReference>
<protein>
    <submittedName>
        <fullName evidence="3">Thioester reductase</fullName>
    </submittedName>
</protein>
<dbReference type="InterPro" id="IPR036736">
    <property type="entry name" value="ACP-like_sf"/>
</dbReference>
<gene>
    <name evidence="2" type="ORF">GCM10010185_24540</name>
    <name evidence="3" type="ORF">GCM10010185_68460</name>
</gene>
<dbReference type="SUPFAM" id="SSF47336">
    <property type="entry name" value="ACP-like"/>
    <property type="match status" value="1"/>
</dbReference>
<comment type="caution">
    <text evidence="3">The sequence shown here is derived from an EMBL/GenBank/DDBJ whole genome shotgun (WGS) entry which is preliminary data.</text>
</comment>
<evidence type="ECO:0000313" key="2">
    <source>
        <dbReference type="EMBL" id="GGP51603.1"/>
    </source>
</evidence>
<proteinExistence type="predicted"/>
<name>A0A918EGU6_9PSEU</name>
<accession>A0A918EGU6</accession>
<keyword evidence="4" id="KW-1185">Reference proteome</keyword>
<dbReference type="PANTHER" id="PTHR45527">
    <property type="entry name" value="NONRIBOSOMAL PEPTIDE SYNTHETASE"/>
    <property type="match status" value="1"/>
</dbReference>
<dbReference type="PROSITE" id="PS00455">
    <property type="entry name" value="AMP_BINDING"/>
    <property type="match status" value="1"/>
</dbReference>
<dbReference type="GO" id="GO:0031177">
    <property type="term" value="F:phosphopantetheine binding"/>
    <property type="evidence" value="ECO:0007669"/>
    <property type="project" value="TreeGrafter"/>
</dbReference>
<reference evidence="3" key="2">
    <citation type="submission" date="2020-09" db="EMBL/GenBank/DDBJ databases">
        <authorList>
            <person name="Sun Q."/>
            <person name="Ohkuma M."/>
        </authorList>
    </citation>
    <scope>NUCLEOTIDE SEQUENCE</scope>
    <source>
        <strain evidence="3">JCM 3313</strain>
    </source>
</reference>
<dbReference type="Proteomes" id="UP000639606">
    <property type="component" value="Unassembled WGS sequence"/>
</dbReference>
<reference evidence="3" key="1">
    <citation type="journal article" date="2014" name="Int. J. Syst. Evol. Microbiol.">
        <title>Complete genome sequence of Corynebacterium casei LMG S-19264T (=DSM 44701T), isolated from a smear-ripened cheese.</title>
        <authorList>
            <consortium name="US DOE Joint Genome Institute (JGI-PGF)"/>
            <person name="Walter F."/>
            <person name="Albersmeier A."/>
            <person name="Kalinowski J."/>
            <person name="Ruckert C."/>
        </authorList>
    </citation>
    <scope>NUCLEOTIDE SEQUENCE</scope>
    <source>
        <strain evidence="3">JCM 3313</strain>
    </source>
</reference>
<dbReference type="Gene3D" id="3.40.50.12780">
    <property type="entry name" value="N-terminal domain of ligase-like"/>
    <property type="match status" value="1"/>
</dbReference>
<dbReference type="PANTHER" id="PTHR45527:SF1">
    <property type="entry name" value="FATTY ACID SYNTHASE"/>
    <property type="match status" value="1"/>
</dbReference>
<evidence type="ECO:0000259" key="1">
    <source>
        <dbReference type="PROSITE" id="PS50075"/>
    </source>
</evidence>
<dbReference type="InterPro" id="IPR042099">
    <property type="entry name" value="ANL_N_sf"/>
</dbReference>
<dbReference type="EMBL" id="BMRG01000027">
    <property type="protein sequence ID" value="GGP84935.1"/>
    <property type="molecule type" value="Genomic_DNA"/>
</dbReference>
<sequence length="596" mass="63783">MTARCLHTFFERQAARFADRAAVTVSGQRQLTYGELNASADRAAAALRRAGVRRGSLVGLCVDRSADLVVGVLAILKAGGAYVPLDPAYPVERIDFLLRDTGVDLIVSVSAVASAVDGPGRRVLLLDREEEWPSGDEPVQDEPAGPADPAYVIHTSGSTGVPKGVPITHEQVIGLFEQTGPALELDDLDVWTLFHSISFDFSVWEMWGALLHGGRLVVVDTDVARTPARFAELLAAERVTVLSQTPSAFSRLVDQVDGADSLRLVVFGGERLDMGVLRPWIARHGDRSPQLVNMYGITEVTVHATLRRIEAADLDHPDVSPLGAPLPLVRVELFDEDRRPVPDGTPGEILVSGPGVASGYLGRPELTAERFVELGGVRWYRSGDLAVRVGGELRYLGRTDRQLKVRGYRVEPAEVEAVLLEHPEITAAVVVDDDHGDGDVRLLAVVAAAVDRPDRDVDRLAGELARLAARLPAHLRPSDYRVVTDLPLTPQGKLDRAALRSAATGASAVPGDGASGDEAVVRAIVAEITGRPSIGPDDDLFEHGVTSLAFARIIAAVNDRFRAGLTGAELEEPTITCLAGCVAARTRRADLQQVGG</sequence>
<dbReference type="InterPro" id="IPR000873">
    <property type="entry name" value="AMP-dep_synth/lig_dom"/>
</dbReference>
<dbReference type="RefSeq" id="WP_189223368.1">
    <property type="nucleotide sequence ID" value="NZ_BMRG01000004.1"/>
</dbReference>
<dbReference type="InterPro" id="IPR045851">
    <property type="entry name" value="AMP-bd_C_sf"/>
</dbReference>
<evidence type="ECO:0000313" key="4">
    <source>
        <dbReference type="Proteomes" id="UP000639606"/>
    </source>
</evidence>
<dbReference type="Pfam" id="PF00550">
    <property type="entry name" value="PP-binding"/>
    <property type="match status" value="1"/>
</dbReference>
<dbReference type="InterPro" id="IPR009081">
    <property type="entry name" value="PP-bd_ACP"/>
</dbReference>
<dbReference type="Gene3D" id="3.30.300.30">
    <property type="match status" value="1"/>
</dbReference>
<dbReference type="AlphaFoldDB" id="A0A918EGU6"/>
<dbReference type="Gene3D" id="1.10.1200.10">
    <property type="entry name" value="ACP-like"/>
    <property type="match status" value="1"/>
</dbReference>
<dbReference type="EMBL" id="BMRG01000004">
    <property type="protein sequence ID" value="GGP51603.1"/>
    <property type="molecule type" value="Genomic_DNA"/>
</dbReference>
<dbReference type="GO" id="GO:0005829">
    <property type="term" value="C:cytosol"/>
    <property type="evidence" value="ECO:0007669"/>
    <property type="project" value="TreeGrafter"/>
</dbReference>
<feature type="domain" description="Carrier" evidence="1">
    <location>
        <begin position="512"/>
        <end position="596"/>
    </location>
</feature>
<dbReference type="InterPro" id="IPR025110">
    <property type="entry name" value="AMP-bd_C"/>
</dbReference>
<organism evidence="3 4">
    <name type="scientific">Saccharothrix coeruleofusca</name>
    <dbReference type="NCBI Taxonomy" id="33919"/>
    <lineage>
        <taxon>Bacteria</taxon>
        <taxon>Bacillati</taxon>
        <taxon>Actinomycetota</taxon>
        <taxon>Actinomycetes</taxon>
        <taxon>Pseudonocardiales</taxon>
        <taxon>Pseudonocardiaceae</taxon>
        <taxon>Saccharothrix</taxon>
    </lineage>
</organism>
<evidence type="ECO:0000313" key="3">
    <source>
        <dbReference type="EMBL" id="GGP84935.1"/>
    </source>
</evidence>
<dbReference type="GO" id="GO:0044550">
    <property type="term" value="P:secondary metabolite biosynthetic process"/>
    <property type="evidence" value="ECO:0007669"/>
    <property type="project" value="TreeGrafter"/>
</dbReference>
<dbReference type="FunFam" id="3.40.50.12780:FF:000012">
    <property type="entry name" value="Non-ribosomal peptide synthetase"/>
    <property type="match status" value="1"/>
</dbReference>
<dbReference type="SUPFAM" id="SSF56801">
    <property type="entry name" value="Acetyl-CoA synthetase-like"/>
    <property type="match status" value="1"/>
</dbReference>
<dbReference type="Pfam" id="PF13193">
    <property type="entry name" value="AMP-binding_C"/>
    <property type="match status" value="1"/>
</dbReference>
<dbReference type="InterPro" id="IPR020845">
    <property type="entry name" value="AMP-binding_CS"/>
</dbReference>
<dbReference type="InterPro" id="IPR010071">
    <property type="entry name" value="AA_adenyl_dom"/>
</dbReference>
<dbReference type="PROSITE" id="PS50075">
    <property type="entry name" value="CARRIER"/>
    <property type="match status" value="1"/>
</dbReference>
<dbReference type="NCBIfam" id="TIGR01733">
    <property type="entry name" value="AA-adenyl-dom"/>
    <property type="match status" value="1"/>
</dbReference>
<dbReference type="Pfam" id="PF00501">
    <property type="entry name" value="AMP-binding"/>
    <property type="match status" value="1"/>
</dbReference>